<dbReference type="SUPFAM" id="SSF51182">
    <property type="entry name" value="RmlC-like cupins"/>
    <property type="match status" value="1"/>
</dbReference>
<dbReference type="InterPro" id="IPR022636">
    <property type="entry name" value="S-AdoMet_synthetase_sfam"/>
</dbReference>
<dbReference type="EMBL" id="JABJNZ010000021">
    <property type="protein sequence ID" value="MBT4870187.1"/>
    <property type="molecule type" value="Genomic_DNA"/>
</dbReference>
<dbReference type="EC" id="2.5.1.6" evidence="5"/>
<evidence type="ECO:0000256" key="12">
    <source>
        <dbReference type="ARBA" id="ARBA00022958"/>
    </source>
</evidence>
<keyword evidence="11" id="KW-0460">Magnesium</keyword>
<dbReference type="GO" id="GO:0004478">
    <property type="term" value="F:methionine adenosyltransferase activity"/>
    <property type="evidence" value="ECO:0007669"/>
    <property type="project" value="UniProtKB-EC"/>
</dbReference>
<reference evidence="14" key="1">
    <citation type="journal article" date="2021" name="ISME J.">
        <title>Mercury methylation by metabolically versatile and cosmopolitan marine bacteria.</title>
        <authorList>
            <person name="Lin H."/>
            <person name="Ascher D.B."/>
            <person name="Myung Y."/>
            <person name="Lamborg C.H."/>
            <person name="Hallam S.J."/>
            <person name="Gionfriddo C.M."/>
            <person name="Holt K.E."/>
            <person name="Moreau J.W."/>
        </authorList>
    </citation>
    <scope>NUCLEOTIDE SEQUENCE</scope>
    <source>
        <strain evidence="14">SI075_bin30</strain>
    </source>
</reference>
<evidence type="ECO:0000256" key="4">
    <source>
        <dbReference type="ARBA" id="ARBA00009685"/>
    </source>
</evidence>
<feature type="domain" description="S-adenosylmethionine synthetase C-terminal" evidence="13">
    <location>
        <begin position="90"/>
        <end position="227"/>
    </location>
</feature>
<dbReference type="InterPro" id="IPR011051">
    <property type="entry name" value="RmlC_Cupin_sf"/>
</dbReference>
<keyword evidence="8" id="KW-0479">Metal-binding</keyword>
<keyword evidence="6" id="KW-0554">One-carbon metabolism</keyword>
<dbReference type="GO" id="GO:0006730">
    <property type="term" value="P:one-carbon metabolic process"/>
    <property type="evidence" value="ECO:0007669"/>
    <property type="project" value="UniProtKB-KW"/>
</dbReference>
<evidence type="ECO:0000256" key="10">
    <source>
        <dbReference type="ARBA" id="ARBA00022840"/>
    </source>
</evidence>
<evidence type="ECO:0000256" key="6">
    <source>
        <dbReference type="ARBA" id="ARBA00022563"/>
    </source>
</evidence>
<dbReference type="InterPro" id="IPR002133">
    <property type="entry name" value="S-AdoMet_synthetase"/>
</dbReference>
<organism evidence="14 15">
    <name type="scientific">Candidatus Iainarchaeum sp</name>
    <dbReference type="NCBI Taxonomy" id="3101447"/>
    <lineage>
        <taxon>Archaea</taxon>
        <taxon>Candidatus Iainarchaeota</taxon>
        <taxon>Candidatus Iainarchaeia</taxon>
        <taxon>Candidatus Iainarchaeales</taxon>
        <taxon>Candidatus Iainarchaeaceae</taxon>
        <taxon>Candidatus Iainarchaeum</taxon>
    </lineage>
</organism>
<keyword evidence="9" id="KW-0547">Nucleotide-binding</keyword>
<proteinExistence type="inferred from homology"/>
<evidence type="ECO:0000256" key="9">
    <source>
        <dbReference type="ARBA" id="ARBA00022741"/>
    </source>
</evidence>
<keyword evidence="12" id="KW-0630">Potassium</keyword>
<evidence type="ECO:0000256" key="8">
    <source>
        <dbReference type="ARBA" id="ARBA00022723"/>
    </source>
</evidence>
<dbReference type="AlphaFoldDB" id="A0A8T5GER6"/>
<dbReference type="Pfam" id="PF02773">
    <property type="entry name" value="S-AdoMet_synt_C"/>
    <property type="match status" value="1"/>
</dbReference>
<dbReference type="Gene3D" id="3.30.300.10">
    <property type="match status" value="3"/>
</dbReference>
<comment type="cofactor">
    <cofactor evidence="1">
        <name>Mg(2+)</name>
        <dbReference type="ChEBI" id="CHEBI:18420"/>
    </cofactor>
</comment>
<comment type="pathway">
    <text evidence="3">Amino-acid biosynthesis; S-adenosyl-L-methionine biosynthesis; S-adenosyl-L-methionine from L-methionine: step 1/1.</text>
</comment>
<evidence type="ECO:0000313" key="14">
    <source>
        <dbReference type="EMBL" id="MBT4870187.1"/>
    </source>
</evidence>
<evidence type="ECO:0000256" key="7">
    <source>
        <dbReference type="ARBA" id="ARBA00022679"/>
    </source>
</evidence>
<accession>A0A8T5GER6</accession>
<comment type="caution">
    <text evidence="14">The sequence shown here is derived from an EMBL/GenBank/DDBJ whole genome shotgun (WGS) entry which is preliminary data.</text>
</comment>
<evidence type="ECO:0000256" key="1">
    <source>
        <dbReference type="ARBA" id="ARBA00001946"/>
    </source>
</evidence>
<dbReference type="PANTHER" id="PTHR11964">
    <property type="entry name" value="S-ADENOSYLMETHIONINE SYNTHETASE"/>
    <property type="match status" value="1"/>
</dbReference>
<evidence type="ECO:0000256" key="3">
    <source>
        <dbReference type="ARBA" id="ARBA00005224"/>
    </source>
</evidence>
<evidence type="ECO:0000259" key="13">
    <source>
        <dbReference type="Pfam" id="PF02773"/>
    </source>
</evidence>
<evidence type="ECO:0000313" key="15">
    <source>
        <dbReference type="Proteomes" id="UP000722459"/>
    </source>
</evidence>
<sequence length="244" mass="26914">MSVIKKEDANEKNKLGVLMRVYPDGNVGVVYQETEKGHNEEFYHTKSTFTYYIIEGEGTYIIDEKEHPVVGGLIDENTTVLINATGKFVVGGPNGDAGLTGRKIIVDTYGGMGRHGGGAFSGKDPSKVDRSAAYATRYIAKNIVAAGLADLCEIQLAYCIGYAEPLSIHINCGGTEKISLELMEELIRKNFPLKPANIIEELKLKQPIYHKTSSYGHFGKKDLPWEQLDKVEILKKEASEIKTN</sequence>
<comment type="cofactor">
    <cofactor evidence="2">
        <name>K(+)</name>
        <dbReference type="ChEBI" id="CHEBI:29103"/>
    </cofactor>
</comment>
<keyword evidence="7" id="KW-0808">Transferase</keyword>
<dbReference type="PROSITE" id="PS00377">
    <property type="entry name" value="ADOMET_SYNTHASE_2"/>
    <property type="match status" value="1"/>
</dbReference>
<dbReference type="GO" id="GO:0005524">
    <property type="term" value="F:ATP binding"/>
    <property type="evidence" value="ECO:0007669"/>
    <property type="project" value="UniProtKB-KW"/>
</dbReference>
<evidence type="ECO:0000256" key="5">
    <source>
        <dbReference type="ARBA" id="ARBA00012828"/>
    </source>
</evidence>
<comment type="similarity">
    <text evidence="4">Belongs to the AdoMet synthase family.</text>
</comment>
<protein>
    <recommendedName>
        <fullName evidence="5">methionine adenosyltransferase</fullName>
        <ecNumber evidence="5">2.5.1.6</ecNumber>
    </recommendedName>
</protein>
<dbReference type="SUPFAM" id="SSF55973">
    <property type="entry name" value="S-adenosylmethionine synthetase"/>
    <property type="match status" value="1"/>
</dbReference>
<dbReference type="InterPro" id="IPR022630">
    <property type="entry name" value="S-AdoMet_synt_C"/>
</dbReference>
<dbReference type="InterPro" id="IPR022631">
    <property type="entry name" value="ADOMET_SYNTHASE_CS"/>
</dbReference>
<name>A0A8T5GER6_9ARCH</name>
<evidence type="ECO:0000256" key="11">
    <source>
        <dbReference type="ARBA" id="ARBA00022842"/>
    </source>
</evidence>
<gene>
    <name evidence="14" type="ORF">HON47_01280</name>
</gene>
<keyword evidence="10" id="KW-0067">ATP-binding</keyword>
<dbReference type="GO" id="GO:0046872">
    <property type="term" value="F:metal ion binding"/>
    <property type="evidence" value="ECO:0007669"/>
    <property type="project" value="UniProtKB-KW"/>
</dbReference>
<dbReference type="Proteomes" id="UP000722459">
    <property type="component" value="Unassembled WGS sequence"/>
</dbReference>
<dbReference type="GO" id="GO:0006556">
    <property type="term" value="P:S-adenosylmethionine biosynthetic process"/>
    <property type="evidence" value="ECO:0007669"/>
    <property type="project" value="InterPro"/>
</dbReference>
<evidence type="ECO:0000256" key="2">
    <source>
        <dbReference type="ARBA" id="ARBA00001958"/>
    </source>
</evidence>